<gene>
    <name evidence="8" type="ORF">GCM10023187_44200</name>
</gene>
<evidence type="ECO:0000256" key="4">
    <source>
        <dbReference type="ARBA" id="ARBA00022989"/>
    </source>
</evidence>
<dbReference type="InterPro" id="IPR024671">
    <property type="entry name" value="Atg22-like"/>
</dbReference>
<feature type="transmembrane region" description="Helical" evidence="6">
    <location>
        <begin position="161"/>
        <end position="184"/>
    </location>
</feature>
<dbReference type="InterPro" id="IPR020846">
    <property type="entry name" value="MFS_dom"/>
</dbReference>
<keyword evidence="9" id="KW-1185">Reference proteome</keyword>
<protein>
    <submittedName>
        <fullName evidence="8">MFS transporter</fullName>
    </submittedName>
</protein>
<dbReference type="PANTHER" id="PTHR23519:SF1">
    <property type="entry name" value="AUTOPHAGY-RELATED PROTEIN 22"/>
    <property type="match status" value="1"/>
</dbReference>
<evidence type="ECO:0000313" key="8">
    <source>
        <dbReference type="EMBL" id="GAA4414542.1"/>
    </source>
</evidence>
<evidence type="ECO:0000256" key="1">
    <source>
        <dbReference type="ARBA" id="ARBA00004127"/>
    </source>
</evidence>
<feature type="transmembrane region" description="Helical" evidence="6">
    <location>
        <begin position="286"/>
        <end position="304"/>
    </location>
</feature>
<organism evidence="8 9">
    <name type="scientific">Nibrella viscosa</name>
    <dbReference type="NCBI Taxonomy" id="1084524"/>
    <lineage>
        <taxon>Bacteria</taxon>
        <taxon>Pseudomonadati</taxon>
        <taxon>Bacteroidota</taxon>
        <taxon>Cytophagia</taxon>
        <taxon>Cytophagales</taxon>
        <taxon>Spirosomataceae</taxon>
        <taxon>Nibrella</taxon>
    </lineage>
</organism>
<comment type="caution">
    <text evidence="8">The sequence shown here is derived from an EMBL/GenBank/DDBJ whole genome shotgun (WGS) entry which is preliminary data.</text>
</comment>
<feature type="transmembrane region" description="Helical" evidence="6">
    <location>
        <begin position="95"/>
        <end position="114"/>
    </location>
</feature>
<feature type="transmembrane region" description="Helical" evidence="6">
    <location>
        <begin position="21"/>
        <end position="44"/>
    </location>
</feature>
<comment type="subcellular location">
    <subcellularLocation>
        <location evidence="1">Endomembrane system</location>
        <topology evidence="1">Multi-pass membrane protein</topology>
    </subcellularLocation>
</comment>
<feature type="transmembrane region" description="Helical" evidence="6">
    <location>
        <begin position="196"/>
        <end position="213"/>
    </location>
</feature>
<feature type="transmembrane region" description="Helical" evidence="6">
    <location>
        <begin position="409"/>
        <end position="426"/>
    </location>
</feature>
<dbReference type="Proteomes" id="UP001500936">
    <property type="component" value="Unassembled WGS sequence"/>
</dbReference>
<proteinExistence type="predicted"/>
<feature type="domain" description="Major facilitator superfamily (MFS) profile" evidence="7">
    <location>
        <begin position="249"/>
        <end position="442"/>
    </location>
</feature>
<evidence type="ECO:0000256" key="3">
    <source>
        <dbReference type="ARBA" id="ARBA00022692"/>
    </source>
</evidence>
<dbReference type="EMBL" id="BAABHB010000011">
    <property type="protein sequence ID" value="GAA4414542.1"/>
    <property type="molecule type" value="Genomic_DNA"/>
</dbReference>
<keyword evidence="2" id="KW-0813">Transport</keyword>
<dbReference type="InterPro" id="IPR036259">
    <property type="entry name" value="MFS_trans_sf"/>
</dbReference>
<feature type="transmembrane region" description="Helical" evidence="6">
    <location>
        <begin position="253"/>
        <end position="274"/>
    </location>
</feature>
<evidence type="ECO:0000256" key="2">
    <source>
        <dbReference type="ARBA" id="ARBA00022448"/>
    </source>
</evidence>
<dbReference type="PANTHER" id="PTHR23519">
    <property type="entry name" value="AUTOPHAGY-RELATED PROTEIN 22"/>
    <property type="match status" value="1"/>
</dbReference>
<keyword evidence="3 6" id="KW-0812">Transmembrane</keyword>
<feature type="transmembrane region" description="Helical" evidence="6">
    <location>
        <begin position="316"/>
        <end position="334"/>
    </location>
</feature>
<name>A0ABP8KRN0_9BACT</name>
<dbReference type="InterPro" id="IPR050495">
    <property type="entry name" value="ATG22/LtaA_families"/>
</dbReference>
<feature type="transmembrane region" description="Helical" evidence="6">
    <location>
        <begin position="340"/>
        <end position="357"/>
    </location>
</feature>
<evidence type="ECO:0000256" key="6">
    <source>
        <dbReference type="SAM" id="Phobius"/>
    </source>
</evidence>
<dbReference type="Gene3D" id="1.20.1250.20">
    <property type="entry name" value="MFS general substrate transporter like domains"/>
    <property type="match status" value="1"/>
</dbReference>
<evidence type="ECO:0000313" key="9">
    <source>
        <dbReference type="Proteomes" id="UP001500936"/>
    </source>
</evidence>
<keyword evidence="4 6" id="KW-1133">Transmembrane helix</keyword>
<sequence length="442" mass="49109">MHPLRMKNNPRILNAWCLYDWANSVHSLVIVSSIFPVYFSATALNEAGGPVIDFLGFEVKNSVLFSYTVSAAFLLAALLSPLCTAIADFSGRKKLFMKVFCYTGAISCSLLYFFTRETTTWSVILFGISLVGWSGSIVFYNSYLPDIATEDRFDRVSARGYALGYIGSVLLMVFNLTMILFPGWYGGISQGLASRISFLTVGIWWFGFAQIPFNRLPDSGKRMVPQDGWLFNGFRELKKVFGELKHLSLLKRFLVAFFVYSMGVQTVMYVATIFGSDELKMPAESLIITILLIQLVAIAGAYLFARLSERLGNTYALMIAVSVWVVICTGAYFVNTQNQFFALAALVGMVMGGIQSLSRSTYSKLIPEETTDTASFFSFYDVTEKLAIVLGTASYGLIEQITGSMRNSVLALLVFFLLGFGLLARIPSQKVYRVRLKTPEVA</sequence>
<evidence type="ECO:0000259" key="7">
    <source>
        <dbReference type="PROSITE" id="PS50850"/>
    </source>
</evidence>
<feature type="transmembrane region" description="Helical" evidence="6">
    <location>
        <begin position="120"/>
        <end position="140"/>
    </location>
</feature>
<reference evidence="9" key="1">
    <citation type="journal article" date="2019" name="Int. J. Syst. Evol. Microbiol.">
        <title>The Global Catalogue of Microorganisms (GCM) 10K type strain sequencing project: providing services to taxonomists for standard genome sequencing and annotation.</title>
        <authorList>
            <consortium name="The Broad Institute Genomics Platform"/>
            <consortium name="The Broad Institute Genome Sequencing Center for Infectious Disease"/>
            <person name="Wu L."/>
            <person name="Ma J."/>
        </authorList>
    </citation>
    <scope>NUCLEOTIDE SEQUENCE [LARGE SCALE GENOMIC DNA]</scope>
    <source>
        <strain evidence="9">JCM 17925</strain>
    </source>
</reference>
<feature type="transmembrane region" description="Helical" evidence="6">
    <location>
        <begin position="64"/>
        <end position="83"/>
    </location>
</feature>
<dbReference type="Pfam" id="PF11700">
    <property type="entry name" value="ATG22"/>
    <property type="match status" value="1"/>
</dbReference>
<dbReference type="PROSITE" id="PS50850">
    <property type="entry name" value="MFS"/>
    <property type="match status" value="1"/>
</dbReference>
<accession>A0ABP8KRN0</accession>
<dbReference type="SUPFAM" id="SSF103473">
    <property type="entry name" value="MFS general substrate transporter"/>
    <property type="match status" value="1"/>
</dbReference>
<evidence type="ECO:0000256" key="5">
    <source>
        <dbReference type="ARBA" id="ARBA00023136"/>
    </source>
</evidence>
<keyword evidence="5 6" id="KW-0472">Membrane</keyword>